<dbReference type="Proteomes" id="UP000054404">
    <property type="component" value="Unassembled WGS sequence"/>
</dbReference>
<comment type="caution">
    <text evidence="1">The sequence shown here is derived from an EMBL/GenBank/DDBJ whole genome shotgun (WGS) entry which is preliminary data.</text>
</comment>
<gene>
    <name evidence="1" type="ORF">AQZ59_00691</name>
</gene>
<keyword evidence="2" id="KW-1185">Reference proteome</keyword>
<organism evidence="1 2">
    <name type="scientific">Trueperella bernardiae</name>
    <dbReference type="NCBI Taxonomy" id="59561"/>
    <lineage>
        <taxon>Bacteria</taxon>
        <taxon>Bacillati</taxon>
        <taxon>Actinomycetota</taxon>
        <taxon>Actinomycetes</taxon>
        <taxon>Actinomycetales</taxon>
        <taxon>Actinomycetaceae</taxon>
        <taxon>Trueperella</taxon>
    </lineage>
</organism>
<protein>
    <submittedName>
        <fullName evidence="1">Uncharacterized protein</fullName>
    </submittedName>
</protein>
<evidence type="ECO:0000313" key="1">
    <source>
        <dbReference type="EMBL" id="KTF04175.1"/>
    </source>
</evidence>
<dbReference type="AlphaFoldDB" id="A0A0W1KKM8"/>
<name>A0A0W1KKM8_9ACTO</name>
<reference evidence="1 2" key="1">
    <citation type="submission" date="2015-11" db="EMBL/GenBank/DDBJ databases">
        <title>Draft Genome Sequence of the Type Strain Trueperella bernardiae LCDC 89-0504T, Isolated from Blood Culture.</title>
        <authorList>
            <person name="Bernier A.-M."/>
            <person name="Bernard K."/>
        </authorList>
    </citation>
    <scope>NUCLEOTIDE SEQUENCE [LARGE SCALE GENOMIC DNA]</scope>
    <source>
        <strain evidence="1 2">LCDC 89-0504</strain>
    </source>
</reference>
<accession>A0A0W1KKM8</accession>
<dbReference type="EMBL" id="LNIZ01000003">
    <property type="protein sequence ID" value="KTF04175.1"/>
    <property type="molecule type" value="Genomic_DNA"/>
</dbReference>
<proteinExistence type="predicted"/>
<sequence length="557" mass="60495">MHLLDARARRRETAVQLRRARPEHLVRDDARGPRVAVIGGRREREVHRLAIGFIHIAVLVHAVARAVRQTRVQRADVEVEDLARRVVNHVRRVRPAITLTRRRNLALGDDRHRAPGLAAVGGAALHDRVLIRRIAAVPRAVGGAQIVGSENVAVGGHCDRGDADVVSRRVRLQDLQVGQIRLQSRIRVWRGERRRGRADGGGRRRRARGLDARPVTLGRVHDDVGLRLPTLQVIVGDGVRQLAAVALAGGDGGLAVASRNRDVGVGGIFHGQRGGQLVAHLVVALARAGRELEGGHLRKLRHDLRGLTRKRGERRRGTRVARVLVVLERDRRGKRAALDVLGRHRVRGERTGLSGARLEGVPLTARPVIKVGVGGLEGAGLARVIRDVDGVADHVAHLERGAIRVRVRHRERGLQRGDLRLGLGLEAVDLGADLVRRECAVINLQLIHDAGEALAAQDIERGRHRVGDSPGLQLKKAAVDVEGDALRGGIRGGDVRPRVVGEGVIVGQHPARPRQHVEADLVLPILGEALGNRADAVSGLDDRRTTCGRGRLHPKAD</sequence>
<evidence type="ECO:0000313" key="2">
    <source>
        <dbReference type="Proteomes" id="UP000054404"/>
    </source>
</evidence>